<accession>A0A940YLE9</accession>
<reference evidence="12" key="1">
    <citation type="submission" date="2021-04" db="EMBL/GenBank/DDBJ databases">
        <title>The genome sequence of Ideonella sp. 4Y11.</title>
        <authorList>
            <person name="Liu Y."/>
        </authorList>
    </citation>
    <scope>NUCLEOTIDE SEQUENCE</scope>
    <source>
        <strain evidence="12">4Y11</strain>
    </source>
</reference>
<dbReference type="EMBL" id="JAGQDE010000003">
    <property type="protein sequence ID" value="MBQ0958456.1"/>
    <property type="molecule type" value="Genomic_DNA"/>
</dbReference>
<feature type="region of interest" description="Disordered" evidence="11">
    <location>
        <begin position="122"/>
        <end position="152"/>
    </location>
</feature>
<keyword evidence="12" id="KW-0282">Flagellum</keyword>
<evidence type="ECO:0000256" key="3">
    <source>
        <dbReference type="ARBA" id="ARBA00020392"/>
    </source>
</evidence>
<keyword evidence="4" id="KW-0813">Transport</keyword>
<evidence type="ECO:0000256" key="8">
    <source>
        <dbReference type="ARBA" id="ARBA00022927"/>
    </source>
</evidence>
<gene>
    <name evidence="12" type="primary">fliJ</name>
    <name evidence="12" type="ORF">KAK06_05745</name>
</gene>
<dbReference type="Proteomes" id="UP000678374">
    <property type="component" value="Unassembled WGS sequence"/>
</dbReference>
<dbReference type="Pfam" id="PF02050">
    <property type="entry name" value="FliJ"/>
    <property type="match status" value="1"/>
</dbReference>
<comment type="subcellular location">
    <subcellularLocation>
        <location evidence="1">Cell membrane</location>
        <topology evidence="1">Peripheral membrane protein</topology>
        <orientation evidence="1">Cytoplasmic side</orientation>
    </subcellularLocation>
</comment>
<protein>
    <recommendedName>
        <fullName evidence="3">Flagellar FliJ protein</fullName>
    </recommendedName>
</protein>
<keyword evidence="13" id="KW-1185">Reference proteome</keyword>
<evidence type="ECO:0000256" key="11">
    <source>
        <dbReference type="SAM" id="MobiDB-lite"/>
    </source>
</evidence>
<sequence length="152" mass="17612">MDRMQLLATLLEREERRRDEALAHWRACQQRAEAARGQHQALLGYRDDYRQRWAGQFRQGCGIDLLRCYQGFVGRLDQAIDLQGQQAEHSQTLVDAALRALRQRETRVAMVRKLIERRQAAAQLAQSRRDQKTSDEAAQRMGRRGPRSLQAA</sequence>
<keyword evidence="7" id="KW-1005">Bacterial flagellum biogenesis</keyword>
<proteinExistence type="inferred from homology"/>
<evidence type="ECO:0000256" key="1">
    <source>
        <dbReference type="ARBA" id="ARBA00004413"/>
    </source>
</evidence>
<dbReference type="InterPro" id="IPR012823">
    <property type="entry name" value="Flagell_FliJ"/>
</dbReference>
<dbReference type="PRINTS" id="PR01004">
    <property type="entry name" value="FLGFLIJ"/>
</dbReference>
<dbReference type="AlphaFoldDB" id="A0A940YLE9"/>
<keyword evidence="8" id="KW-0653">Protein transport</keyword>
<keyword evidence="12" id="KW-0966">Cell projection</keyword>
<dbReference type="InterPro" id="IPR053716">
    <property type="entry name" value="Flag_assembly_chemotaxis_eff"/>
</dbReference>
<feature type="compositionally biased region" description="Basic and acidic residues" evidence="11">
    <location>
        <begin position="127"/>
        <end position="138"/>
    </location>
</feature>
<evidence type="ECO:0000313" key="13">
    <source>
        <dbReference type="Proteomes" id="UP000678374"/>
    </source>
</evidence>
<dbReference type="InterPro" id="IPR052570">
    <property type="entry name" value="FliJ"/>
</dbReference>
<dbReference type="RefSeq" id="WP_210800963.1">
    <property type="nucleotide sequence ID" value="NZ_JAGQDE010000003.1"/>
</dbReference>
<organism evidence="12 13">
    <name type="scientific">Ideonella aquatica</name>
    <dbReference type="NCBI Taxonomy" id="2824119"/>
    <lineage>
        <taxon>Bacteria</taxon>
        <taxon>Pseudomonadati</taxon>
        <taxon>Pseudomonadota</taxon>
        <taxon>Betaproteobacteria</taxon>
        <taxon>Burkholderiales</taxon>
        <taxon>Sphaerotilaceae</taxon>
        <taxon>Ideonella</taxon>
    </lineage>
</organism>
<dbReference type="GO" id="GO:0044781">
    <property type="term" value="P:bacterial-type flagellum organization"/>
    <property type="evidence" value="ECO:0007669"/>
    <property type="project" value="UniProtKB-KW"/>
</dbReference>
<evidence type="ECO:0000256" key="7">
    <source>
        <dbReference type="ARBA" id="ARBA00022795"/>
    </source>
</evidence>
<dbReference type="InterPro" id="IPR018006">
    <property type="entry name" value="Flag_FliJ_proteobac"/>
</dbReference>
<evidence type="ECO:0000313" key="12">
    <source>
        <dbReference type="EMBL" id="MBQ0958456.1"/>
    </source>
</evidence>
<dbReference type="GO" id="GO:0071973">
    <property type="term" value="P:bacterial-type flagellum-dependent cell motility"/>
    <property type="evidence" value="ECO:0007669"/>
    <property type="project" value="InterPro"/>
</dbReference>
<dbReference type="GO" id="GO:0005886">
    <property type="term" value="C:plasma membrane"/>
    <property type="evidence" value="ECO:0007669"/>
    <property type="project" value="UniProtKB-SubCell"/>
</dbReference>
<evidence type="ECO:0000256" key="4">
    <source>
        <dbReference type="ARBA" id="ARBA00022448"/>
    </source>
</evidence>
<keyword evidence="9" id="KW-0472">Membrane</keyword>
<evidence type="ECO:0000256" key="6">
    <source>
        <dbReference type="ARBA" id="ARBA00022500"/>
    </source>
</evidence>
<keyword evidence="5" id="KW-1003">Cell membrane</keyword>
<evidence type="ECO:0000256" key="10">
    <source>
        <dbReference type="ARBA" id="ARBA00023225"/>
    </source>
</evidence>
<name>A0A940YLE9_9BURK</name>
<dbReference type="Gene3D" id="1.10.287.1700">
    <property type="match status" value="1"/>
</dbReference>
<comment type="caution">
    <text evidence="12">The sequence shown here is derived from an EMBL/GenBank/DDBJ whole genome shotgun (WGS) entry which is preliminary data.</text>
</comment>
<dbReference type="GO" id="GO:0009288">
    <property type="term" value="C:bacterial-type flagellum"/>
    <property type="evidence" value="ECO:0007669"/>
    <property type="project" value="InterPro"/>
</dbReference>
<keyword evidence="10" id="KW-1006">Bacterial flagellum protein export</keyword>
<dbReference type="GO" id="GO:0003774">
    <property type="term" value="F:cytoskeletal motor activity"/>
    <property type="evidence" value="ECO:0007669"/>
    <property type="project" value="InterPro"/>
</dbReference>
<comment type="similarity">
    <text evidence="2">Belongs to the FliJ family.</text>
</comment>
<dbReference type="NCBIfam" id="TIGR02473">
    <property type="entry name" value="flagell_FliJ"/>
    <property type="match status" value="1"/>
</dbReference>
<keyword evidence="6" id="KW-0145">Chemotaxis</keyword>
<dbReference type="PANTHER" id="PTHR38786">
    <property type="entry name" value="FLAGELLAR FLIJ PROTEIN"/>
    <property type="match status" value="1"/>
</dbReference>
<dbReference type="GO" id="GO:0006935">
    <property type="term" value="P:chemotaxis"/>
    <property type="evidence" value="ECO:0007669"/>
    <property type="project" value="UniProtKB-KW"/>
</dbReference>
<evidence type="ECO:0000256" key="9">
    <source>
        <dbReference type="ARBA" id="ARBA00023136"/>
    </source>
</evidence>
<dbReference type="PANTHER" id="PTHR38786:SF1">
    <property type="entry name" value="FLAGELLAR FLIJ PROTEIN"/>
    <property type="match status" value="1"/>
</dbReference>
<keyword evidence="12" id="KW-0969">Cilium</keyword>
<dbReference type="GO" id="GO:0015031">
    <property type="term" value="P:protein transport"/>
    <property type="evidence" value="ECO:0007669"/>
    <property type="project" value="UniProtKB-KW"/>
</dbReference>
<evidence type="ECO:0000256" key="2">
    <source>
        <dbReference type="ARBA" id="ARBA00010004"/>
    </source>
</evidence>
<evidence type="ECO:0000256" key="5">
    <source>
        <dbReference type="ARBA" id="ARBA00022475"/>
    </source>
</evidence>